<dbReference type="PANTHER" id="PTHR44196">
    <property type="entry name" value="DEHYDROGENASE/REDUCTASE SDR FAMILY MEMBER 7B"/>
    <property type="match status" value="1"/>
</dbReference>
<dbReference type="PANTHER" id="PTHR44196:SF1">
    <property type="entry name" value="DEHYDROGENASE_REDUCTASE SDR FAMILY MEMBER 7B"/>
    <property type="match status" value="1"/>
</dbReference>
<dbReference type="InterPro" id="IPR020904">
    <property type="entry name" value="Sc_DH/Rdtase_CS"/>
</dbReference>
<evidence type="ECO:0000256" key="1">
    <source>
        <dbReference type="ARBA" id="ARBA00006484"/>
    </source>
</evidence>
<reference evidence="4 5" key="1">
    <citation type="submission" date="2020-04" db="EMBL/GenBank/DDBJ databases">
        <title>Rhodospirillaceae bacterium KN72 isolated from deep sea.</title>
        <authorList>
            <person name="Zhang D.-C."/>
        </authorList>
    </citation>
    <scope>NUCLEOTIDE SEQUENCE [LARGE SCALE GENOMIC DNA]</scope>
    <source>
        <strain evidence="4 5">KN72</strain>
    </source>
</reference>
<dbReference type="CDD" id="cd05233">
    <property type="entry name" value="SDR_c"/>
    <property type="match status" value="1"/>
</dbReference>
<proteinExistence type="inferred from homology"/>
<dbReference type="GO" id="GO:0016020">
    <property type="term" value="C:membrane"/>
    <property type="evidence" value="ECO:0007669"/>
    <property type="project" value="TreeGrafter"/>
</dbReference>
<dbReference type="PROSITE" id="PS00061">
    <property type="entry name" value="ADH_SHORT"/>
    <property type="match status" value="1"/>
</dbReference>
<evidence type="ECO:0000256" key="3">
    <source>
        <dbReference type="RuleBase" id="RU000363"/>
    </source>
</evidence>
<dbReference type="Proteomes" id="UP000539372">
    <property type="component" value="Unassembled WGS sequence"/>
</dbReference>
<dbReference type="PRINTS" id="PR00081">
    <property type="entry name" value="GDHRDH"/>
</dbReference>
<evidence type="ECO:0000313" key="4">
    <source>
        <dbReference type="EMBL" id="NMM43584.1"/>
    </source>
</evidence>
<dbReference type="InterPro" id="IPR036291">
    <property type="entry name" value="NAD(P)-bd_dom_sf"/>
</dbReference>
<dbReference type="SUPFAM" id="SSF51735">
    <property type="entry name" value="NAD(P)-binding Rossmann-fold domains"/>
    <property type="match status" value="1"/>
</dbReference>
<organism evidence="4 5">
    <name type="scientific">Pacificispira spongiicola</name>
    <dbReference type="NCBI Taxonomy" id="2729598"/>
    <lineage>
        <taxon>Bacteria</taxon>
        <taxon>Pseudomonadati</taxon>
        <taxon>Pseudomonadota</taxon>
        <taxon>Alphaproteobacteria</taxon>
        <taxon>Rhodospirillales</taxon>
        <taxon>Rhodospirillaceae</taxon>
        <taxon>Pacificispira</taxon>
    </lineage>
</organism>
<comment type="similarity">
    <text evidence="1 3">Belongs to the short-chain dehydrogenases/reductases (SDR) family.</text>
</comment>
<dbReference type="GO" id="GO:0016491">
    <property type="term" value="F:oxidoreductase activity"/>
    <property type="evidence" value="ECO:0007669"/>
    <property type="project" value="UniProtKB-KW"/>
</dbReference>
<dbReference type="EMBL" id="JABBNT010000001">
    <property type="protein sequence ID" value="NMM43584.1"/>
    <property type="molecule type" value="Genomic_DNA"/>
</dbReference>
<dbReference type="PRINTS" id="PR00080">
    <property type="entry name" value="SDRFAMILY"/>
</dbReference>
<protein>
    <submittedName>
        <fullName evidence="4">SDR family NAD(P)-dependent oxidoreductase</fullName>
    </submittedName>
</protein>
<dbReference type="AlphaFoldDB" id="A0A7Y0HFS0"/>
<dbReference type="Pfam" id="PF00106">
    <property type="entry name" value="adh_short"/>
    <property type="match status" value="1"/>
</dbReference>
<evidence type="ECO:0000256" key="2">
    <source>
        <dbReference type="ARBA" id="ARBA00023002"/>
    </source>
</evidence>
<sequence>MRPDAQIALITGAGSGIGRALAIQAATLGIETVLVGRRAAALTETASLMPESAKVHVRAADIIEPEDRAAIVDFIRDRFGRLDFLVNNAGSVAVGPFESMPEADFTRLLTVNLIAPAALIRLALPLLRQAGAGRIVNVGSMFGDIAFPRFASYSATKFGLRGLSDGLRRELAADGIGVTYAAPRATKTPAADSFDSLTKPMGMVLDAPEDIARKIWTAVLAGKPRVFPGRGERIATILQAMLPRLLDGHIAGLEKKVRKLENQAR</sequence>
<evidence type="ECO:0000313" key="5">
    <source>
        <dbReference type="Proteomes" id="UP000539372"/>
    </source>
</evidence>
<gene>
    <name evidence="4" type="ORF">HH303_03780</name>
</gene>
<name>A0A7Y0HFS0_9PROT</name>
<comment type="caution">
    <text evidence="4">The sequence shown here is derived from an EMBL/GenBank/DDBJ whole genome shotgun (WGS) entry which is preliminary data.</text>
</comment>
<accession>A0A7Y0HFS0</accession>
<dbReference type="InterPro" id="IPR002347">
    <property type="entry name" value="SDR_fam"/>
</dbReference>
<keyword evidence="2" id="KW-0560">Oxidoreductase</keyword>
<dbReference type="Gene3D" id="3.40.50.720">
    <property type="entry name" value="NAD(P)-binding Rossmann-like Domain"/>
    <property type="match status" value="1"/>
</dbReference>
<keyword evidence="5" id="KW-1185">Reference proteome</keyword>
<dbReference type="RefSeq" id="WP_169623851.1">
    <property type="nucleotide sequence ID" value="NZ_JABBNT010000001.1"/>
</dbReference>